<dbReference type="EMBL" id="CP136892">
    <property type="protein sequence ID" value="WOK99920.1"/>
    <property type="molecule type" value="Genomic_DNA"/>
</dbReference>
<protein>
    <recommendedName>
        <fullName evidence="6">Protein DETOXIFICATION</fullName>
    </recommendedName>
    <alternativeName>
        <fullName evidence="6">Multidrug and toxic compound extrusion protein</fullName>
    </alternativeName>
</protein>
<keyword evidence="5 6" id="KW-0472">Membrane</keyword>
<keyword evidence="8" id="KW-1185">Reference proteome</keyword>
<gene>
    <name evidence="7" type="ORF">Cni_G08632</name>
</gene>
<feature type="transmembrane region" description="Helical" evidence="6">
    <location>
        <begin position="213"/>
        <end position="237"/>
    </location>
</feature>
<feature type="transmembrane region" description="Helical" evidence="6">
    <location>
        <begin position="412"/>
        <end position="433"/>
    </location>
</feature>
<evidence type="ECO:0000313" key="8">
    <source>
        <dbReference type="Proteomes" id="UP001327560"/>
    </source>
</evidence>
<feature type="transmembrane region" description="Helical" evidence="6">
    <location>
        <begin position="38"/>
        <end position="59"/>
    </location>
</feature>
<dbReference type="AlphaFoldDB" id="A0AAQ3K6I3"/>
<keyword evidence="4 6" id="KW-1133">Transmembrane helix</keyword>
<dbReference type="GO" id="GO:0042910">
    <property type="term" value="F:xenobiotic transmembrane transporter activity"/>
    <property type="evidence" value="ECO:0007669"/>
    <property type="project" value="InterPro"/>
</dbReference>
<dbReference type="PANTHER" id="PTHR11206">
    <property type="entry name" value="MULTIDRUG RESISTANCE PROTEIN"/>
    <property type="match status" value="1"/>
</dbReference>
<name>A0AAQ3K6I3_9LILI</name>
<dbReference type="InterPro" id="IPR045069">
    <property type="entry name" value="MATE_euk"/>
</dbReference>
<evidence type="ECO:0000256" key="3">
    <source>
        <dbReference type="ARBA" id="ARBA00022692"/>
    </source>
</evidence>
<feature type="transmembrane region" description="Helical" evidence="6">
    <location>
        <begin position="71"/>
        <end position="96"/>
    </location>
</feature>
<keyword evidence="3 6" id="KW-0812">Transmembrane</keyword>
<evidence type="ECO:0000256" key="5">
    <source>
        <dbReference type="ARBA" id="ARBA00023136"/>
    </source>
</evidence>
<comment type="similarity">
    <text evidence="2 6">Belongs to the multi antimicrobial extrusion (MATE) (TC 2.A.66.1) family.</text>
</comment>
<dbReference type="GO" id="GO:0016020">
    <property type="term" value="C:membrane"/>
    <property type="evidence" value="ECO:0007669"/>
    <property type="project" value="UniProtKB-SubCell"/>
</dbReference>
<feature type="transmembrane region" description="Helical" evidence="6">
    <location>
        <begin position="187"/>
        <end position="207"/>
    </location>
</feature>
<accession>A0AAQ3K6I3</accession>
<proteinExistence type="inferred from homology"/>
<evidence type="ECO:0000256" key="4">
    <source>
        <dbReference type="ARBA" id="ARBA00022989"/>
    </source>
</evidence>
<dbReference type="CDD" id="cd13132">
    <property type="entry name" value="MATE_eukaryotic"/>
    <property type="match status" value="1"/>
</dbReference>
<comment type="subcellular location">
    <subcellularLocation>
        <location evidence="1">Membrane</location>
        <topology evidence="1">Multi-pass membrane protein</topology>
    </subcellularLocation>
</comment>
<sequence length="487" mass="53053">MEEELLSREDGGEEKGWAIVRRWSGCCMGEAFEEARRLGYVAAPMVAVTMSQFLVQVASTMIVGHLGELNLAAAAIAFSLANVTGFSLLMGMASGLETLCGQAYGAEQYQIVGVHAYRAIFSLILVCLPISLVWALMEKFLLLVGQDPLISQEAGKYIVWMIPGLFACAIIQPLMKFLQSQSLTFPMLLSSAATLCLHILLCWFLVFNTALHGIGAALSLSISYWVNALILAVYIRYSASCRATRSPISKEAFRDINKFLRVALPSASMICLEWWSYELLVLLSGLLSNPQLETSVLSICLNSASLLYCIPYGIGCAASTRVSNELGAWNPKGAQLAVRVSMCIAVLDAALISGTLLALRHVLGYAYSNEKEVVDYVDEMVPLICLTLITDNLMGVLSGIARGSGWQHLGAYVNFGAFYLVGIPVAIVLGFPLHLGGKGLWIGIVCGSTTQSILLVLITSFTNWRHQANMARERVFNDRLPLRDQLK</sequence>
<feature type="transmembrane region" description="Helical" evidence="6">
    <location>
        <begin position="380"/>
        <end position="400"/>
    </location>
</feature>
<feature type="transmembrane region" description="Helical" evidence="6">
    <location>
        <begin position="439"/>
        <end position="464"/>
    </location>
</feature>
<dbReference type="GO" id="GO:0015297">
    <property type="term" value="F:antiporter activity"/>
    <property type="evidence" value="ECO:0007669"/>
    <property type="project" value="InterPro"/>
</dbReference>
<evidence type="ECO:0000256" key="2">
    <source>
        <dbReference type="ARBA" id="ARBA00010199"/>
    </source>
</evidence>
<evidence type="ECO:0000313" key="7">
    <source>
        <dbReference type="EMBL" id="WOK99920.1"/>
    </source>
</evidence>
<feature type="transmembrane region" description="Helical" evidence="6">
    <location>
        <begin position="157"/>
        <end position="175"/>
    </location>
</feature>
<feature type="transmembrane region" description="Helical" evidence="6">
    <location>
        <begin position="116"/>
        <end position="137"/>
    </location>
</feature>
<dbReference type="InterPro" id="IPR002528">
    <property type="entry name" value="MATE_fam"/>
</dbReference>
<dbReference type="NCBIfam" id="TIGR00797">
    <property type="entry name" value="matE"/>
    <property type="match status" value="1"/>
</dbReference>
<organism evidence="7 8">
    <name type="scientific">Canna indica</name>
    <name type="common">Indian-shot</name>
    <dbReference type="NCBI Taxonomy" id="4628"/>
    <lineage>
        <taxon>Eukaryota</taxon>
        <taxon>Viridiplantae</taxon>
        <taxon>Streptophyta</taxon>
        <taxon>Embryophyta</taxon>
        <taxon>Tracheophyta</taxon>
        <taxon>Spermatophyta</taxon>
        <taxon>Magnoliopsida</taxon>
        <taxon>Liliopsida</taxon>
        <taxon>Zingiberales</taxon>
        <taxon>Cannaceae</taxon>
        <taxon>Canna</taxon>
    </lineage>
</organism>
<evidence type="ECO:0000256" key="6">
    <source>
        <dbReference type="RuleBase" id="RU004914"/>
    </source>
</evidence>
<dbReference type="Pfam" id="PF01554">
    <property type="entry name" value="MatE"/>
    <property type="match status" value="2"/>
</dbReference>
<evidence type="ECO:0000256" key="1">
    <source>
        <dbReference type="ARBA" id="ARBA00004141"/>
    </source>
</evidence>
<feature type="transmembrane region" description="Helical" evidence="6">
    <location>
        <begin position="336"/>
        <end position="360"/>
    </location>
</feature>
<dbReference type="GO" id="GO:1990961">
    <property type="term" value="P:xenobiotic detoxification by transmembrane export across the plasma membrane"/>
    <property type="evidence" value="ECO:0007669"/>
    <property type="project" value="InterPro"/>
</dbReference>
<reference evidence="7 8" key="1">
    <citation type="submission" date="2023-10" db="EMBL/GenBank/DDBJ databases">
        <title>Chromosome-scale genome assembly provides insights into flower coloration mechanisms of Canna indica.</title>
        <authorList>
            <person name="Li C."/>
        </authorList>
    </citation>
    <scope>NUCLEOTIDE SEQUENCE [LARGE SCALE GENOMIC DNA]</scope>
    <source>
        <tissue evidence="7">Flower</tissue>
    </source>
</reference>
<dbReference type="Proteomes" id="UP001327560">
    <property type="component" value="Chromosome 3"/>
</dbReference>